<accession>A0A8S5U377</accession>
<dbReference type="EMBL" id="BK015999">
    <property type="protein sequence ID" value="DAF88929.1"/>
    <property type="molecule type" value="Genomic_DNA"/>
</dbReference>
<organism evidence="1">
    <name type="scientific">Myoviridae sp. ctBtV12</name>
    <dbReference type="NCBI Taxonomy" id="2825049"/>
    <lineage>
        <taxon>Viruses</taxon>
        <taxon>Duplodnaviria</taxon>
        <taxon>Heunggongvirae</taxon>
        <taxon>Uroviricota</taxon>
        <taxon>Caudoviricetes</taxon>
    </lineage>
</organism>
<sequence length="85" mass="9934">MEMVLGLVKARLNRPPGDTALDAYFKKRIEGAAAKLKRTGIHLTESADDMMLLVDYTVWQYQNRDKPGDMPDWLRLDRRERWLAD</sequence>
<reference evidence="1" key="1">
    <citation type="journal article" date="2021" name="Proc. Natl. Acad. Sci. U.S.A.">
        <title>A Catalog of Tens of Thousands of Viruses from Human Metagenomes Reveals Hidden Associations with Chronic Diseases.</title>
        <authorList>
            <person name="Tisza M.J."/>
            <person name="Buck C.B."/>
        </authorList>
    </citation>
    <scope>NUCLEOTIDE SEQUENCE</scope>
    <source>
        <strain evidence="1">CtBtV12</strain>
    </source>
</reference>
<name>A0A8S5U377_9CAUD</name>
<evidence type="ECO:0000313" key="1">
    <source>
        <dbReference type="EMBL" id="DAF88929.1"/>
    </source>
</evidence>
<protein>
    <submittedName>
        <fullName evidence="1">Head Tail Connector Protein</fullName>
    </submittedName>
</protein>
<proteinExistence type="predicted"/>